<dbReference type="RefSeq" id="XP_010760556.1">
    <property type="nucleotide sequence ID" value="XM_010762254.1"/>
</dbReference>
<feature type="compositionally biased region" description="Polar residues" evidence="1">
    <location>
        <begin position="16"/>
        <end position="25"/>
    </location>
</feature>
<evidence type="ECO:0000256" key="1">
    <source>
        <dbReference type="SAM" id="MobiDB-lite"/>
    </source>
</evidence>
<dbReference type="AlphaFoldDB" id="A0A0A0HVH6"/>
<dbReference type="Proteomes" id="UP000001628">
    <property type="component" value="Unassembled WGS sequence"/>
</dbReference>
<sequence>MSDQTSSYAQVAAGTAGSSQIQGLSEHQYERTEHRFVLSRQSSLGSASGLCAGLKPCWDWRGWLWSIYDGD</sequence>
<gene>
    <name evidence="2" type="ORF">PADG_11837</name>
</gene>
<evidence type="ECO:0000313" key="2">
    <source>
        <dbReference type="EMBL" id="KGM92046.1"/>
    </source>
</evidence>
<dbReference type="InParanoid" id="A0A0A0HVH6"/>
<dbReference type="KEGG" id="pbn:PADG_11837"/>
<name>A0A0A0HVH6_PARBD</name>
<dbReference type="EMBL" id="KN275961">
    <property type="protein sequence ID" value="KGM92046.1"/>
    <property type="molecule type" value="Genomic_DNA"/>
</dbReference>
<dbReference type="GeneID" id="22587734"/>
<dbReference type="HOGENOM" id="CLU_2740739_0_0_1"/>
<dbReference type="VEuPathDB" id="FungiDB:PADG_11837"/>
<keyword evidence="3" id="KW-1185">Reference proteome</keyword>
<protein>
    <submittedName>
        <fullName evidence="2">Uncharacterized protein</fullName>
    </submittedName>
</protein>
<reference evidence="2 3" key="1">
    <citation type="journal article" date="2011" name="PLoS Genet.">
        <title>Comparative genomic analysis of human fungal pathogens causing paracoccidioidomycosis.</title>
        <authorList>
            <person name="Desjardins C.A."/>
            <person name="Champion M.D."/>
            <person name="Holder J.W."/>
            <person name="Muszewska A."/>
            <person name="Goldberg J."/>
            <person name="Bailao A.M."/>
            <person name="Brigido M.M."/>
            <person name="Ferreira M.E."/>
            <person name="Garcia A.M."/>
            <person name="Grynberg M."/>
            <person name="Gujja S."/>
            <person name="Heiman D.I."/>
            <person name="Henn M.R."/>
            <person name="Kodira C.D."/>
            <person name="Leon-Narvaez H."/>
            <person name="Longo L.V."/>
            <person name="Ma L.J."/>
            <person name="Malavazi I."/>
            <person name="Matsuo A.L."/>
            <person name="Morais F.V."/>
            <person name="Pereira M."/>
            <person name="Rodriguez-Brito S."/>
            <person name="Sakthikumar S."/>
            <person name="Salem-Izacc S.M."/>
            <person name="Sykes S.M."/>
            <person name="Teixeira M.M."/>
            <person name="Vallejo M.C."/>
            <person name="Walter M.E."/>
            <person name="Yandava C."/>
            <person name="Young S."/>
            <person name="Zeng Q."/>
            <person name="Zucker J."/>
            <person name="Felipe M.S."/>
            <person name="Goldman G.H."/>
            <person name="Haas B.J."/>
            <person name="McEwen J.G."/>
            <person name="Nino-Vega G."/>
            <person name="Puccia R."/>
            <person name="San-Blas G."/>
            <person name="Soares C.M."/>
            <person name="Birren B.W."/>
            <person name="Cuomo C.A."/>
        </authorList>
    </citation>
    <scope>NUCLEOTIDE SEQUENCE [LARGE SCALE GENOMIC DNA]</scope>
    <source>
        <strain evidence="2 3">Pb18</strain>
    </source>
</reference>
<accession>A0A0A0HVH6</accession>
<organism evidence="2 3">
    <name type="scientific">Paracoccidioides brasiliensis (strain Pb18)</name>
    <dbReference type="NCBI Taxonomy" id="502780"/>
    <lineage>
        <taxon>Eukaryota</taxon>
        <taxon>Fungi</taxon>
        <taxon>Dikarya</taxon>
        <taxon>Ascomycota</taxon>
        <taxon>Pezizomycotina</taxon>
        <taxon>Eurotiomycetes</taxon>
        <taxon>Eurotiomycetidae</taxon>
        <taxon>Onygenales</taxon>
        <taxon>Ajellomycetaceae</taxon>
        <taxon>Paracoccidioides</taxon>
    </lineage>
</organism>
<proteinExistence type="predicted"/>
<evidence type="ECO:0000313" key="3">
    <source>
        <dbReference type="Proteomes" id="UP000001628"/>
    </source>
</evidence>
<feature type="region of interest" description="Disordered" evidence="1">
    <location>
        <begin position="1"/>
        <end position="27"/>
    </location>
</feature>